<dbReference type="AlphaFoldDB" id="A0A742RAC0"/>
<name>A0A742RAC0_SALER</name>
<protein>
    <submittedName>
        <fullName evidence="1">Uncharacterized protein</fullName>
    </submittedName>
</protein>
<sequence length="47" mass="5079">MTAKAVFLCTLARCFAAEKVVSEQIAGSDSPENIDVEKAFEKTMQAV</sequence>
<gene>
    <name evidence="1" type="ORF">G8M00_003556</name>
</gene>
<reference evidence="1" key="2">
    <citation type="submission" date="2020-02" db="EMBL/GenBank/DDBJ databases">
        <authorList>
            <consortium name="NCBI Pathogen Detection Project"/>
        </authorList>
    </citation>
    <scope>NUCLEOTIDE SEQUENCE</scope>
    <source>
        <strain evidence="1">MA.CK_93/00017804</strain>
    </source>
</reference>
<accession>A0A742RAC0</accession>
<reference evidence="1" key="1">
    <citation type="journal article" date="2018" name="Genome Biol.">
        <title>SKESA: strategic k-mer extension for scrupulous assemblies.</title>
        <authorList>
            <person name="Souvorov A."/>
            <person name="Agarwala R."/>
            <person name="Lipman D.J."/>
        </authorList>
    </citation>
    <scope>NUCLEOTIDE SEQUENCE</scope>
    <source>
        <strain evidence="1">MA.CK_93/00017804</strain>
    </source>
</reference>
<evidence type="ECO:0000313" key="1">
    <source>
        <dbReference type="EMBL" id="HAF1404977.1"/>
    </source>
</evidence>
<organism evidence="1">
    <name type="scientific">Salmonella enterica</name>
    <name type="common">Salmonella choleraesuis</name>
    <dbReference type="NCBI Taxonomy" id="28901"/>
    <lineage>
        <taxon>Bacteria</taxon>
        <taxon>Pseudomonadati</taxon>
        <taxon>Pseudomonadota</taxon>
        <taxon>Gammaproteobacteria</taxon>
        <taxon>Enterobacterales</taxon>
        <taxon>Enterobacteriaceae</taxon>
        <taxon>Salmonella</taxon>
    </lineage>
</organism>
<proteinExistence type="predicted"/>
<dbReference type="EMBL" id="DAAUNA010000010">
    <property type="protein sequence ID" value="HAF1404977.1"/>
    <property type="molecule type" value="Genomic_DNA"/>
</dbReference>
<comment type="caution">
    <text evidence="1">The sequence shown here is derived from an EMBL/GenBank/DDBJ whole genome shotgun (WGS) entry which is preliminary data.</text>
</comment>